<protein>
    <recommendedName>
        <fullName evidence="3">DAC domain-containing protein</fullName>
    </recommendedName>
</protein>
<keyword evidence="2" id="KW-1185">Reference proteome</keyword>
<gene>
    <name evidence="1" type="ORF">PSDVSF_16170</name>
</gene>
<dbReference type="Proteomes" id="UP001053296">
    <property type="component" value="Chromosome"/>
</dbReference>
<organism evidence="1 2">
    <name type="scientific">Pseudodesulfovibrio sediminis</name>
    <dbReference type="NCBI Taxonomy" id="2810563"/>
    <lineage>
        <taxon>Bacteria</taxon>
        <taxon>Pseudomonadati</taxon>
        <taxon>Thermodesulfobacteriota</taxon>
        <taxon>Desulfovibrionia</taxon>
        <taxon>Desulfovibrionales</taxon>
        <taxon>Desulfovibrionaceae</taxon>
    </lineage>
</organism>
<reference evidence="1" key="1">
    <citation type="journal article" date="2022" name="Arch. Microbiol.">
        <title>Pseudodesulfovibrio sediminis sp. nov., a mesophilic and neutrophilic sulfate-reducing bacterium isolated from sediment of a brackish lake.</title>
        <authorList>
            <person name="Takahashi A."/>
            <person name="Kojima H."/>
            <person name="Watanabe M."/>
            <person name="Fukui M."/>
        </authorList>
    </citation>
    <scope>NUCLEOTIDE SEQUENCE</scope>
    <source>
        <strain evidence="1">SF6</strain>
    </source>
</reference>
<dbReference type="RefSeq" id="WP_229596051.1">
    <property type="nucleotide sequence ID" value="NZ_AP024485.1"/>
</dbReference>
<sequence length="410" mass="46461">MVAKKISVHKKWDKPLPRSDGQWAIKWNGEVLLFERGIDFTRDEKKFAKIVLDSFVSLDKKIGSRGVAHQYLQTSIMASVFDIAISRYIAISRSQFLNIHTLIQHFKRLSFERYEGEQVKTGMVVRKGKCFNAGDSQINKMRYEKVAFDSSVHLTQKILSDTAFFRYVDGVESFYCCDAGLNIHGYVNILHDEFNVFERLSGARIEFLIKELDDVHFYIGITSSSDIEIFYDDKFRILFRKGRWYFIDTESVNRSIIERLDKGVVDPWRIFYSLSKIRKGTAALFAENDDEPGFKEMLVGHVSKDKEMLQAVESGIVVASIDRLCETGELFRILTTDGMTIFTNDFEGIIDFSVIVDTSLASKSAGCKNAGGGGRSTAVCAGSVFGNALKVSEDGPISVYYHEELIYKIG</sequence>
<evidence type="ECO:0000313" key="2">
    <source>
        <dbReference type="Proteomes" id="UP001053296"/>
    </source>
</evidence>
<dbReference type="EMBL" id="AP024485">
    <property type="protein sequence ID" value="BCS88375.1"/>
    <property type="molecule type" value="Genomic_DNA"/>
</dbReference>
<accession>A0ABM9SDN5</accession>
<evidence type="ECO:0008006" key="3">
    <source>
        <dbReference type="Google" id="ProtNLM"/>
    </source>
</evidence>
<proteinExistence type="predicted"/>
<name>A0ABM9SDN5_9BACT</name>
<evidence type="ECO:0000313" key="1">
    <source>
        <dbReference type="EMBL" id="BCS88375.1"/>
    </source>
</evidence>